<reference evidence="3 4" key="1">
    <citation type="journal article" date="2012" name="J. Bacteriol.">
        <title>Genome sequence of Pectobacterium sp. strain SCC3193.</title>
        <authorList>
            <person name="Koskinen J.P."/>
            <person name="Laine P."/>
            <person name="Niemi O."/>
            <person name="Nykyri J."/>
            <person name="Harjunpaa H."/>
            <person name="Auvinen P."/>
            <person name="Paulin L."/>
            <person name="Pirhonen M."/>
            <person name="Palva T."/>
            <person name="Holm L."/>
        </authorList>
    </citation>
    <scope>NUCLEOTIDE SEQUENCE [LARGE SCALE GENOMIC DNA]</scope>
    <source>
        <strain evidence="3 4">SCC3193</strain>
    </source>
</reference>
<name>A0A0H3I256_PECPM</name>
<dbReference type="PANTHER" id="PTHR43581:SF4">
    <property type="entry name" value="ATP_GTP PHOSPHATASE"/>
    <property type="match status" value="1"/>
</dbReference>
<dbReference type="InterPro" id="IPR051396">
    <property type="entry name" value="Bact_Antivir_Def_Nuclease"/>
</dbReference>
<evidence type="ECO:0000313" key="3">
    <source>
        <dbReference type="EMBL" id="AFI89755.1"/>
    </source>
</evidence>
<dbReference type="HOGENOM" id="CLU_025620_1_0_6"/>
<feature type="domain" description="OLD protein-like TOPRIM" evidence="2">
    <location>
        <begin position="415"/>
        <end position="478"/>
    </location>
</feature>
<dbReference type="PATRIC" id="fig|1166016.3.peg.1672"/>
<feature type="domain" description="Endonuclease GajA/Old nuclease/RecF-like AAA" evidence="1">
    <location>
        <begin position="1"/>
        <end position="364"/>
    </location>
</feature>
<dbReference type="Pfam" id="PF20469">
    <property type="entry name" value="OLD-like_TOPRIM"/>
    <property type="match status" value="1"/>
</dbReference>
<proteinExistence type="predicted"/>
<organism evidence="3 4">
    <name type="scientific">Pectobacterium parmentieri</name>
    <dbReference type="NCBI Taxonomy" id="1905730"/>
    <lineage>
        <taxon>Bacteria</taxon>
        <taxon>Pseudomonadati</taxon>
        <taxon>Pseudomonadota</taxon>
        <taxon>Gammaproteobacteria</taxon>
        <taxon>Enterobacterales</taxon>
        <taxon>Pectobacteriaceae</taxon>
        <taxon>Pectobacterium</taxon>
    </lineage>
</organism>
<evidence type="ECO:0000259" key="1">
    <source>
        <dbReference type="Pfam" id="PF13175"/>
    </source>
</evidence>
<dbReference type="CDD" id="cd01026">
    <property type="entry name" value="TOPRIM_OLD"/>
    <property type="match status" value="1"/>
</dbReference>
<dbReference type="eggNOG" id="COG3593">
    <property type="taxonomic scope" value="Bacteria"/>
</dbReference>
<dbReference type="Gene3D" id="3.40.50.300">
    <property type="entry name" value="P-loop containing nucleotide triphosphate hydrolases"/>
    <property type="match status" value="1"/>
</dbReference>
<sequence length="675" mass="77277">MQLTKIFISGFKSISTDHPQTISFDKNITTFIGSNGTGKSTVMEALCKLFCVDHSLRGISANDFYNNSEGSENDKHLIIEAWFNFPEPNSGELCIPPLIEHLTFDDVTDELVFRIRLEATLSYELNPLGDIEENVWILNSSDEDPDENDMTKCSSAIRNSIQLSYVPANRDPLIQLKYSSKAVLGRLLKAIEWSDENRELLEEQANSLNQLTDTNPAFAEIAQAINKSWNSVYRGRYLSQAQLKFPISNIDEILKLLQLQFDPDELGSKVSVERLSDGQKSLVYFSLIKAMFDIDRNTRKLLSEGKDCNFNHEKMRLPIFNMICLEEPENHLSPHYLGRIISLVKEYGDNDFCQVIVSSHSPSILSRIEPEQIRHFRMDNENRSTVICKLALPDDADEHSKFVKEAVKAYPEIYFSKLVIFGEGDSEEVILPKLLEIYSRNMDSHSISVVPLGGRHVNHFWRLLKSLKIPYVTLLDFDIGRNGGGFGRMKYAVEQVIKVGGGTRFIKDSILKIIPSWNESCNPNKYKIKYIKDHPEPISKRVVESLEECNVYFSSPLDIDYSMISAFPYIFCNKDEAYGEQGPNKINENKEKQLIDAVLKSDNIGVQDGFGNDYINKFLWYRYRFLSNKSKPASHLRMFSLIEDKYSNDEIIEKLPPELIRLLDKVVKLSEETVE</sequence>
<dbReference type="eggNOG" id="COG1196">
    <property type="taxonomic scope" value="Bacteria"/>
</dbReference>
<dbReference type="PANTHER" id="PTHR43581">
    <property type="entry name" value="ATP/GTP PHOSPHATASE"/>
    <property type="match status" value="1"/>
</dbReference>
<dbReference type="InterPro" id="IPR034139">
    <property type="entry name" value="TOPRIM_OLD"/>
</dbReference>
<evidence type="ECO:0000313" key="4">
    <source>
        <dbReference type="Proteomes" id="UP000008044"/>
    </source>
</evidence>
<dbReference type="Proteomes" id="UP000008044">
    <property type="component" value="Chromosome"/>
</dbReference>
<dbReference type="SUPFAM" id="SSF52540">
    <property type="entry name" value="P-loop containing nucleoside triphosphate hydrolases"/>
    <property type="match status" value="1"/>
</dbReference>
<dbReference type="KEGG" id="pec:W5S_1663"/>
<dbReference type="InterPro" id="IPR027417">
    <property type="entry name" value="P-loop_NTPase"/>
</dbReference>
<dbReference type="RefSeq" id="WP_014699413.1">
    <property type="nucleotide sequence ID" value="NC_017845.1"/>
</dbReference>
<accession>A0A0H3I256</accession>
<dbReference type="Pfam" id="PF13175">
    <property type="entry name" value="AAA_15"/>
    <property type="match status" value="1"/>
</dbReference>
<gene>
    <name evidence="3" type="ordered locus">W5S_1663</name>
</gene>
<evidence type="ECO:0000259" key="2">
    <source>
        <dbReference type="Pfam" id="PF20469"/>
    </source>
</evidence>
<dbReference type="InterPro" id="IPR041685">
    <property type="entry name" value="AAA_GajA/Old/RecF-like"/>
</dbReference>
<dbReference type="AlphaFoldDB" id="A0A0H3I256"/>
<dbReference type="STRING" id="1905730.W5S_1663"/>
<protein>
    <submittedName>
        <fullName evidence="3">DNA helicase associated protein</fullName>
    </submittedName>
</protein>
<dbReference type="OrthoDB" id="3322489at2"/>
<dbReference type="EMBL" id="CP003415">
    <property type="protein sequence ID" value="AFI89755.1"/>
    <property type="molecule type" value="Genomic_DNA"/>
</dbReference>